<keyword evidence="4" id="KW-1185">Reference proteome</keyword>
<evidence type="ECO:0000256" key="2">
    <source>
        <dbReference type="SAM" id="SignalP"/>
    </source>
</evidence>
<gene>
    <name evidence="3" type="ORF">VZ94_01750</name>
</gene>
<accession>A0A0F3IM86</accession>
<reference evidence="4" key="1">
    <citation type="submission" date="2015-03" db="EMBL/GenBank/DDBJ databases">
        <title>Draft genome sequence of a novel methanotroph (Sn10-6) isolated from flooded ricefield rhizosphere in India.</title>
        <authorList>
            <person name="Pandit P.S."/>
            <person name="Pore S.D."/>
            <person name="Arora P."/>
            <person name="Kapse N.G."/>
            <person name="Dhakephalkar P.K."/>
            <person name="Rahalkar M.C."/>
        </authorList>
    </citation>
    <scope>NUCLEOTIDE SEQUENCE [LARGE SCALE GENOMIC DNA]</scope>
    <source>
        <strain evidence="4">Sn10-6</strain>
    </source>
</reference>
<evidence type="ECO:0000313" key="4">
    <source>
        <dbReference type="Proteomes" id="UP000033684"/>
    </source>
</evidence>
<keyword evidence="2" id="KW-0732">Signal</keyword>
<organism evidence="3 4">
    <name type="scientific">Methylocucumis oryzae</name>
    <dbReference type="NCBI Taxonomy" id="1632867"/>
    <lineage>
        <taxon>Bacteria</taxon>
        <taxon>Pseudomonadati</taxon>
        <taxon>Pseudomonadota</taxon>
        <taxon>Gammaproteobacteria</taxon>
        <taxon>Methylococcales</taxon>
        <taxon>Methylococcaceae</taxon>
        <taxon>Methylocucumis</taxon>
    </lineage>
</organism>
<dbReference type="PATRIC" id="fig|1632867.3.peg.1331"/>
<feature type="signal peptide" evidence="2">
    <location>
        <begin position="1"/>
        <end position="23"/>
    </location>
</feature>
<evidence type="ECO:0000256" key="1">
    <source>
        <dbReference type="SAM" id="MobiDB-lite"/>
    </source>
</evidence>
<feature type="chain" id="PRO_5002462198" evidence="2">
    <location>
        <begin position="24"/>
        <end position="230"/>
    </location>
</feature>
<feature type="compositionally biased region" description="Low complexity" evidence="1">
    <location>
        <begin position="100"/>
        <end position="117"/>
    </location>
</feature>
<dbReference type="RefSeq" id="WP_045777973.1">
    <property type="nucleotide sequence ID" value="NZ_LAJX01000015.1"/>
</dbReference>
<evidence type="ECO:0000313" key="3">
    <source>
        <dbReference type="EMBL" id="KJV07870.1"/>
    </source>
</evidence>
<name>A0A0F3IM86_9GAMM</name>
<sequence length="230" mass="23736">MNKNYLINSLFIGLIAASPLAGAETKYPASDFQPQVVFQDDDYIKNTKVNAAAADAKPAYSASEADPKYPAANFQPQVVYSDANYKHNTAPVRESKSDDSVSAAASTTSESASSASKAEAKDSSSTYLIGLVGLVLAGVFLMRGQSQGGSSSSTKSSGSGVAAHPGGLTGVARYINKANGTGVSRYLEKQVKSAATKTGVAKYVAKQALAAKSSATEAATGVEKYLRDRG</sequence>
<dbReference type="EMBL" id="LAJX01000015">
    <property type="protein sequence ID" value="KJV07870.1"/>
    <property type="molecule type" value="Genomic_DNA"/>
</dbReference>
<protein>
    <submittedName>
        <fullName evidence="3">Uncharacterized protein</fullName>
    </submittedName>
</protein>
<reference evidence="3 4" key="2">
    <citation type="journal article" date="2016" name="Microb. Ecol.">
        <title>Genome Characteristics of a Novel Type I Methanotroph (Sn10-6) Isolated from a Flooded Indian Rice Field.</title>
        <authorList>
            <person name="Rahalkar M.C."/>
            <person name="Pandit P.S."/>
            <person name="Dhakephalkar P.K."/>
            <person name="Pore S."/>
            <person name="Arora P."/>
            <person name="Kapse N."/>
        </authorList>
    </citation>
    <scope>NUCLEOTIDE SEQUENCE [LARGE SCALE GENOMIC DNA]</scope>
    <source>
        <strain evidence="3 4">Sn10-6</strain>
    </source>
</reference>
<dbReference type="AlphaFoldDB" id="A0A0F3IM86"/>
<comment type="caution">
    <text evidence="3">The sequence shown here is derived from an EMBL/GenBank/DDBJ whole genome shotgun (WGS) entry which is preliminary data.</text>
</comment>
<proteinExistence type="predicted"/>
<feature type="region of interest" description="Disordered" evidence="1">
    <location>
        <begin position="90"/>
        <end position="117"/>
    </location>
</feature>
<dbReference type="Proteomes" id="UP000033684">
    <property type="component" value="Unassembled WGS sequence"/>
</dbReference>